<keyword evidence="2" id="KW-1133">Transmembrane helix</keyword>
<keyword evidence="2" id="KW-0472">Membrane</keyword>
<evidence type="ECO:0000256" key="2">
    <source>
        <dbReference type="SAM" id="Phobius"/>
    </source>
</evidence>
<feature type="compositionally biased region" description="Polar residues" evidence="1">
    <location>
        <begin position="99"/>
        <end position="115"/>
    </location>
</feature>
<proteinExistence type="predicted"/>
<feature type="region of interest" description="Disordered" evidence="1">
    <location>
        <begin position="167"/>
        <end position="187"/>
    </location>
</feature>
<organism evidence="3">
    <name type="scientific">Culex pipiens</name>
    <name type="common">House mosquito</name>
    <dbReference type="NCBI Taxonomy" id="7175"/>
    <lineage>
        <taxon>Eukaryota</taxon>
        <taxon>Metazoa</taxon>
        <taxon>Ecdysozoa</taxon>
        <taxon>Arthropoda</taxon>
        <taxon>Hexapoda</taxon>
        <taxon>Insecta</taxon>
        <taxon>Pterygota</taxon>
        <taxon>Neoptera</taxon>
        <taxon>Endopterygota</taxon>
        <taxon>Diptera</taxon>
        <taxon>Nematocera</taxon>
        <taxon>Culicoidea</taxon>
        <taxon>Culicidae</taxon>
        <taxon>Culicinae</taxon>
        <taxon>Culicini</taxon>
        <taxon>Culex</taxon>
        <taxon>Culex</taxon>
    </lineage>
</organism>
<feature type="compositionally biased region" description="Basic and acidic residues" evidence="1">
    <location>
        <begin position="168"/>
        <end position="187"/>
    </location>
</feature>
<dbReference type="EMBL" id="HBUE01068717">
    <property type="protein sequence ID" value="CAG6471758.1"/>
    <property type="molecule type" value="Transcribed_RNA"/>
</dbReference>
<dbReference type="AlphaFoldDB" id="A0A8D8BE27"/>
<name>A0A8D8BE27_CULPI</name>
<feature type="region of interest" description="Disordered" evidence="1">
    <location>
        <begin position="98"/>
        <end position="133"/>
    </location>
</feature>
<reference evidence="3" key="1">
    <citation type="submission" date="2021-05" db="EMBL/GenBank/DDBJ databases">
        <authorList>
            <person name="Alioto T."/>
            <person name="Alioto T."/>
            <person name="Gomez Garrido J."/>
        </authorList>
    </citation>
    <scope>NUCLEOTIDE SEQUENCE</scope>
</reference>
<keyword evidence="2" id="KW-0812">Transmembrane</keyword>
<protein>
    <submittedName>
        <fullName evidence="3">(northern house mosquito) hypothetical protein</fullName>
    </submittedName>
</protein>
<evidence type="ECO:0000313" key="3">
    <source>
        <dbReference type="EMBL" id="CAG6471760.1"/>
    </source>
</evidence>
<dbReference type="EMBL" id="HBUE01068718">
    <property type="protein sequence ID" value="CAG6471760.1"/>
    <property type="molecule type" value="Transcribed_RNA"/>
</dbReference>
<evidence type="ECO:0000256" key="1">
    <source>
        <dbReference type="SAM" id="MobiDB-lite"/>
    </source>
</evidence>
<feature type="transmembrane region" description="Helical" evidence="2">
    <location>
        <begin position="68"/>
        <end position="92"/>
    </location>
</feature>
<accession>A0A8D8BE27</accession>
<feature type="compositionally biased region" description="Basic residues" evidence="1">
    <location>
        <begin position="116"/>
        <end position="128"/>
    </location>
</feature>
<sequence length="187" mass="20683">MAVLRLAISVNRVVRIVHTGSGSGGVGDCPFCCSCCNHRRVQYTSRRFTSTVPRNPSWWRRRTALEKALTLVSIVCGIAVVALLVSLLSVLLSDRIQEPDNNGSSQSPLALTGSSRRGKKTLLRRRQGVRQSVPHARMHPFRVQGAGPDGHQRGTVRRLLQLRLRQVRPGDQHPGREGVGEHVFGDR</sequence>